<sequence length="82" mass="9257">MKTTAVTSCILLLFISSQLFVDGVIIVNKAPKPTKFYRDDGISGSVPNINGKRAMEQHRDQEFRRNICLSARELDCEKELQA</sequence>
<feature type="chain" id="PRO_5040924737" description="Secreted protein" evidence="1">
    <location>
        <begin position="24"/>
        <end position="82"/>
    </location>
</feature>
<comment type="caution">
    <text evidence="2">The sequence shown here is derived from an EMBL/GenBank/DDBJ whole genome shotgun (WGS) entry which is preliminary data.</text>
</comment>
<evidence type="ECO:0000256" key="1">
    <source>
        <dbReference type="SAM" id="SignalP"/>
    </source>
</evidence>
<protein>
    <recommendedName>
        <fullName evidence="4">Secreted protein</fullName>
    </recommendedName>
</protein>
<name>A0A9X0CCA2_9CNID</name>
<organism evidence="2 3">
    <name type="scientific">Desmophyllum pertusum</name>
    <dbReference type="NCBI Taxonomy" id="174260"/>
    <lineage>
        <taxon>Eukaryota</taxon>
        <taxon>Metazoa</taxon>
        <taxon>Cnidaria</taxon>
        <taxon>Anthozoa</taxon>
        <taxon>Hexacorallia</taxon>
        <taxon>Scleractinia</taxon>
        <taxon>Caryophylliina</taxon>
        <taxon>Caryophylliidae</taxon>
        <taxon>Desmophyllum</taxon>
    </lineage>
</organism>
<keyword evidence="1" id="KW-0732">Signal</keyword>
<dbReference type="EMBL" id="MU827834">
    <property type="protein sequence ID" value="KAJ7319495.1"/>
    <property type="molecule type" value="Genomic_DNA"/>
</dbReference>
<gene>
    <name evidence="2" type="ORF">OS493_035982</name>
</gene>
<dbReference type="Proteomes" id="UP001163046">
    <property type="component" value="Unassembled WGS sequence"/>
</dbReference>
<dbReference type="OrthoDB" id="10466654at2759"/>
<feature type="signal peptide" evidence="1">
    <location>
        <begin position="1"/>
        <end position="23"/>
    </location>
</feature>
<accession>A0A9X0CCA2</accession>
<evidence type="ECO:0000313" key="3">
    <source>
        <dbReference type="Proteomes" id="UP001163046"/>
    </source>
</evidence>
<keyword evidence="3" id="KW-1185">Reference proteome</keyword>
<evidence type="ECO:0008006" key="4">
    <source>
        <dbReference type="Google" id="ProtNLM"/>
    </source>
</evidence>
<evidence type="ECO:0000313" key="2">
    <source>
        <dbReference type="EMBL" id="KAJ7319495.1"/>
    </source>
</evidence>
<proteinExistence type="predicted"/>
<reference evidence="2" key="1">
    <citation type="submission" date="2023-01" db="EMBL/GenBank/DDBJ databases">
        <title>Genome assembly of the deep-sea coral Lophelia pertusa.</title>
        <authorList>
            <person name="Herrera S."/>
            <person name="Cordes E."/>
        </authorList>
    </citation>
    <scope>NUCLEOTIDE SEQUENCE</scope>
    <source>
        <strain evidence="2">USNM1676648</strain>
        <tissue evidence="2">Polyp</tissue>
    </source>
</reference>
<dbReference type="AlphaFoldDB" id="A0A9X0CCA2"/>